<feature type="compositionally biased region" description="Polar residues" evidence="13">
    <location>
        <begin position="503"/>
        <end position="528"/>
    </location>
</feature>
<evidence type="ECO:0000256" key="7">
    <source>
        <dbReference type="ARBA" id="ARBA00022989"/>
    </source>
</evidence>
<feature type="transmembrane region" description="Helical" evidence="14">
    <location>
        <begin position="174"/>
        <end position="191"/>
    </location>
</feature>
<feature type="transmembrane region" description="Helical" evidence="14">
    <location>
        <begin position="1327"/>
        <end position="1348"/>
    </location>
</feature>
<evidence type="ECO:0000256" key="8">
    <source>
        <dbReference type="ARBA" id="ARBA00023054"/>
    </source>
</evidence>
<feature type="transmembrane region" description="Helical" evidence="14">
    <location>
        <begin position="203"/>
        <end position="222"/>
    </location>
</feature>
<feature type="transmembrane region" description="Helical" evidence="14">
    <location>
        <begin position="144"/>
        <end position="168"/>
    </location>
</feature>
<feature type="region of interest" description="Disordered" evidence="13">
    <location>
        <begin position="1449"/>
        <end position="1483"/>
    </location>
</feature>
<evidence type="ECO:0000256" key="5">
    <source>
        <dbReference type="ARBA" id="ARBA00022679"/>
    </source>
</evidence>
<dbReference type="Pfam" id="PF03142">
    <property type="entry name" value="Chitin_synth_2"/>
    <property type="match status" value="1"/>
</dbReference>
<evidence type="ECO:0000256" key="14">
    <source>
        <dbReference type="SAM" id="Phobius"/>
    </source>
</evidence>
<dbReference type="Pfam" id="PF23000">
    <property type="entry name" value="ChitinSynthase_IV_N"/>
    <property type="match status" value="1"/>
</dbReference>
<evidence type="ECO:0000256" key="2">
    <source>
        <dbReference type="ARBA" id="ARBA00012543"/>
    </source>
</evidence>
<feature type="domain" description="Chitin synthase chs-1/2 N-terminal putative transporter" evidence="15">
    <location>
        <begin position="31"/>
        <end position="446"/>
    </location>
</feature>
<evidence type="ECO:0000256" key="12">
    <source>
        <dbReference type="ARBA" id="ARBA00048014"/>
    </source>
</evidence>
<dbReference type="GO" id="GO:0006031">
    <property type="term" value="P:chitin biosynthetic process"/>
    <property type="evidence" value="ECO:0007669"/>
    <property type="project" value="TreeGrafter"/>
</dbReference>
<feature type="transmembrane region" description="Helical" evidence="14">
    <location>
        <begin position="379"/>
        <end position="398"/>
    </location>
</feature>
<comment type="similarity">
    <text evidence="11">Belongs to the chitin synthase family. Class IV subfamily.</text>
</comment>
<keyword evidence="6 14" id="KW-0812">Transmembrane</keyword>
<dbReference type="PANTHER" id="PTHR22914:SF42">
    <property type="entry name" value="CHITIN SYNTHASE"/>
    <property type="match status" value="1"/>
</dbReference>
<feature type="transmembrane region" description="Helical" evidence="14">
    <location>
        <begin position="1269"/>
        <end position="1289"/>
    </location>
</feature>
<gene>
    <name evidence="16" type="primary">CHS</name>
</gene>
<dbReference type="GO" id="GO:0004100">
    <property type="term" value="F:chitin synthase activity"/>
    <property type="evidence" value="ECO:0007669"/>
    <property type="project" value="UniProtKB-EC"/>
</dbReference>
<keyword evidence="10" id="KW-0325">Glycoprotein</keyword>
<feature type="transmembrane region" description="Helical" evidence="14">
    <location>
        <begin position="994"/>
        <end position="1015"/>
    </location>
</feature>
<dbReference type="SUPFAM" id="SSF103473">
    <property type="entry name" value="MFS general substrate transporter"/>
    <property type="match status" value="1"/>
</dbReference>
<dbReference type="InterPro" id="IPR029044">
    <property type="entry name" value="Nucleotide-diphossugar_trans"/>
</dbReference>
<evidence type="ECO:0000256" key="9">
    <source>
        <dbReference type="ARBA" id="ARBA00023136"/>
    </source>
</evidence>
<evidence type="ECO:0000256" key="1">
    <source>
        <dbReference type="ARBA" id="ARBA00004651"/>
    </source>
</evidence>
<protein>
    <recommendedName>
        <fullName evidence="2">chitin synthase</fullName>
        <ecNumber evidence="2">2.4.1.16</ecNumber>
    </recommendedName>
</protein>
<evidence type="ECO:0000256" key="10">
    <source>
        <dbReference type="ARBA" id="ARBA00023180"/>
    </source>
</evidence>
<feature type="compositionally biased region" description="Polar residues" evidence="13">
    <location>
        <begin position="1457"/>
        <end position="1479"/>
    </location>
</feature>
<feature type="region of interest" description="Disordered" evidence="13">
    <location>
        <begin position="503"/>
        <end position="530"/>
    </location>
</feature>
<evidence type="ECO:0000256" key="6">
    <source>
        <dbReference type="ARBA" id="ARBA00022692"/>
    </source>
</evidence>
<dbReference type="InterPro" id="IPR036259">
    <property type="entry name" value="MFS_trans_sf"/>
</dbReference>
<feature type="transmembrane region" description="Helical" evidence="14">
    <location>
        <begin position="106"/>
        <end position="124"/>
    </location>
</feature>
<dbReference type="EMBL" id="PP191261">
    <property type="protein sequence ID" value="WTM06422.1"/>
    <property type="molecule type" value="mRNA"/>
</dbReference>
<feature type="transmembrane region" description="Helical" evidence="14">
    <location>
        <begin position="910"/>
        <end position="933"/>
    </location>
</feature>
<feature type="transmembrane region" description="Helical" evidence="14">
    <location>
        <begin position="939"/>
        <end position="957"/>
    </location>
</feature>
<keyword evidence="8" id="KW-0175">Coiled coil</keyword>
<dbReference type="FunFam" id="3.90.550.10:FF:000139">
    <property type="entry name" value="Chitin synthase 8"/>
    <property type="match status" value="1"/>
</dbReference>
<name>A0AAN0LHG8_9ACAR</name>
<keyword evidence="3" id="KW-1003">Cell membrane</keyword>
<feature type="transmembrane region" description="Helical" evidence="14">
    <location>
        <begin position="969"/>
        <end position="988"/>
    </location>
</feature>
<evidence type="ECO:0000259" key="15">
    <source>
        <dbReference type="Pfam" id="PF23000"/>
    </source>
</evidence>
<dbReference type="PANTHER" id="PTHR22914">
    <property type="entry name" value="CHITIN SYNTHASE"/>
    <property type="match status" value="1"/>
</dbReference>
<feature type="transmembrane region" description="Helical" evidence="14">
    <location>
        <begin position="1027"/>
        <end position="1046"/>
    </location>
</feature>
<evidence type="ECO:0000256" key="4">
    <source>
        <dbReference type="ARBA" id="ARBA00022676"/>
    </source>
</evidence>
<feature type="transmembrane region" description="Helical" evidence="14">
    <location>
        <begin position="275"/>
        <end position="300"/>
    </location>
</feature>
<evidence type="ECO:0000256" key="11">
    <source>
        <dbReference type="ARBA" id="ARBA00046329"/>
    </source>
</evidence>
<evidence type="ECO:0000256" key="3">
    <source>
        <dbReference type="ARBA" id="ARBA00022475"/>
    </source>
</evidence>
<feature type="region of interest" description="Disordered" evidence="13">
    <location>
        <begin position="1172"/>
        <end position="1193"/>
    </location>
</feature>
<feature type="transmembrane region" description="Helical" evidence="14">
    <location>
        <begin position="234"/>
        <end position="254"/>
    </location>
</feature>
<dbReference type="EC" id="2.4.1.16" evidence="2"/>
<evidence type="ECO:0000313" key="16">
    <source>
        <dbReference type="EMBL" id="WTM06422.1"/>
    </source>
</evidence>
<dbReference type="InterPro" id="IPR004835">
    <property type="entry name" value="Chitin_synth"/>
</dbReference>
<dbReference type="Gene3D" id="3.90.550.10">
    <property type="entry name" value="Spore Coat Polysaccharide Biosynthesis Protein SpsA, Chain A"/>
    <property type="match status" value="1"/>
</dbReference>
<comment type="catalytic activity">
    <reaction evidence="12">
        <text>[(1-&gt;4)-N-acetyl-beta-D-glucosaminyl](n) + UDP-N-acetyl-alpha-D-glucosamine = [(1-&gt;4)-N-acetyl-beta-D-glucosaminyl](n+1) + UDP + H(+)</text>
        <dbReference type="Rhea" id="RHEA:16637"/>
        <dbReference type="Rhea" id="RHEA-COMP:9593"/>
        <dbReference type="Rhea" id="RHEA-COMP:9595"/>
        <dbReference type="ChEBI" id="CHEBI:15378"/>
        <dbReference type="ChEBI" id="CHEBI:17029"/>
        <dbReference type="ChEBI" id="CHEBI:57705"/>
        <dbReference type="ChEBI" id="CHEBI:58223"/>
        <dbReference type="EC" id="2.4.1.16"/>
    </reaction>
</comment>
<comment type="subcellular location">
    <subcellularLocation>
        <location evidence="1">Cell membrane</location>
        <topology evidence="1">Multi-pass membrane protein</topology>
    </subcellularLocation>
</comment>
<evidence type="ECO:0000256" key="13">
    <source>
        <dbReference type="SAM" id="MobiDB-lite"/>
    </source>
</evidence>
<feature type="transmembrane region" description="Helical" evidence="14">
    <location>
        <begin position="42"/>
        <end position="65"/>
    </location>
</feature>
<organism evidence="16">
    <name type="scientific">Polyphagotarsonemus latus</name>
    <dbReference type="NCBI Taxonomy" id="1204166"/>
    <lineage>
        <taxon>Eukaryota</taxon>
        <taxon>Metazoa</taxon>
        <taxon>Ecdysozoa</taxon>
        <taxon>Arthropoda</taxon>
        <taxon>Chelicerata</taxon>
        <taxon>Arachnida</taxon>
        <taxon>Acari</taxon>
        <taxon>Acariformes</taxon>
        <taxon>Trombidiformes</taxon>
        <taxon>Prostigmata</taxon>
        <taxon>Eleutherengona</taxon>
        <taxon>Heterostigmata</taxon>
        <taxon>Tarsonemoidea</taxon>
        <taxon>Tarsonemidae</taxon>
        <taxon>Polyphagotarsonemus</taxon>
    </lineage>
</organism>
<sequence>MDYTTCEQEIKGWDVFANNPPPDEDETVDSNLYKYSIKLLKICVSIITCLTVLVCSVISVTQLLFMTSLIKPNRTGIQVCNQGLPGLDRDKRYETIFQLNDPERVAWIWCILFCLIAPEIMTLIKSIRICTFKSYMTPRFSDLFLVMFSEILHTIGVIIFVFIVLPSLNVIKGAMLKNCFCLIPGILALLSRSSKEKVFFLKILIDLLAIIGQLTALIYFMVIENQNNTTLKYMLPLSCLLISFGYWENFAGDYSSIKWIKNLAKRKEKLHRSRYFIFIIVSSVKICIMISGMLIIRYLIDGSCLYLFTQFKNAFSQHKVLIVRDKTEVLSEHDGIEEEWLELDVFGTLPMWFTFIQISTSWLAYVFGKFSCKICIQEFSFTFPLILTVPISIILFSVSCDLHLTDTCTLVSIIPRHLFWTCPNDLNSSFASTENLLWIFWIMSQIWICIHICKPKCERLATTEKLFINPMYCSAFIDQSMMMNRRKDDLIVFKFKLDKNDPDSQYQDLRNQKQNDSSTSTHYESIQDTSDDKKSYAELKKKNKEKKTALEEDYITKLLICATMWHETKEEMVQMLKSLMRLDEDQWAKKKVKKYFNAGSQDYYEFEVHIYFDDAFELDYESGEQVVNSYVKDFFEVLDEAASNVHRTEVELKPPKKYPTPYGGRLEWKLPGNNKLYIHLKDKLKIRHRKRWSQVMYMYYLLGHCLMDQPIDVTRKVIKAENTYILALDGDIDFRPGAVQLLVDLMKKNRRLGAACGRIHPVGSGPMVWYQKFEYAIGHWLQKATEHMIGCVLCSPGCFSLFRAKALMDDNVMRKYTTKAEEALHYVQYDQGEDRWLCTLLLQRGYRVEYSAASDAYTHCPEGFGEFFTQRRRWAPSTMANIMDLLGDYKRTVAINDNISLPYIIYQGMLMVGTVLGPGTIFLMLVGALVAVFRISNWYSFQLNLLPITIFMLICFTMKNQYQIMAAQFLSACYALLMMAVFVGTSIQMTEDGISSPSAMFFIALTGTFFVAALLHPQEFSCVVPIILYFLSIPSMYLLLIVYSLINLNVVTWGTREKPQSVAPKSKKQLEEEKKLQEELKKKSLLSFLNKNNNDEEDGGIVISLANLFKCMFFTHPKPNEEKIHLIQIEESLKEISSKINNLEKNCAGNLKKKPSTMSLNKISNKNLEVLSEHNENEDSISQDSMTLQNDNDDDDDMFVEDEKLERDDMVNPFWIEDKDLLDGKIGQLSEKEVNFWKDLIDKYLYPLDEDKAKQDKIASDLKDLRNRVVFGFLMVNALFILIVFLLQLNKDILYVQWPFGVRENITFIPETNEIRVEKYYLQMEPIGLVFVLFFGTILVIQFVGMLFHRFATLSHILASVELFESKSKSDNDKQLQSNSNAFQIVKRIQRLTDFDDDDNFKQISPTDLTHRNIVERCEERKHFKKSKIGTLDVAFRKRFEKYSKNELSTPILGSKNPENSPRNSNHFLDIKPSNSNGFERSKPFVRSNICRATLDNKQKKKSNNMKEMDNLGFKLEGENYDLNSFNNFNSRNDQNFHNNEISFNGEEGNSFNSNQQLFEGSNM</sequence>
<dbReference type="GO" id="GO:0005886">
    <property type="term" value="C:plasma membrane"/>
    <property type="evidence" value="ECO:0007669"/>
    <property type="project" value="UniProtKB-SubCell"/>
</dbReference>
<keyword evidence="9 14" id="KW-0472">Membrane</keyword>
<dbReference type="SUPFAM" id="SSF53448">
    <property type="entry name" value="Nucleotide-diphospho-sugar transferases"/>
    <property type="match status" value="1"/>
</dbReference>
<keyword evidence="4" id="KW-0328">Glycosyltransferase</keyword>
<keyword evidence="7 14" id="KW-1133">Transmembrane helix</keyword>
<proteinExistence type="evidence at transcript level"/>
<reference evidence="16" key="1">
    <citation type="submission" date="2024-01" db="EMBL/GenBank/DDBJ databases">
        <title>Genome insights into chemosensory and detoxification machineries of broad mite, Polyphagotarsonemus latus (Tarsonemidae: Acari).</title>
        <authorList>
            <person name="Muthugoundar M."/>
            <person name="P J A."/>
            <person name="Augustine N."/>
        </authorList>
    </citation>
    <scope>NUCLEOTIDE SEQUENCE</scope>
</reference>
<feature type="transmembrane region" description="Helical" evidence="14">
    <location>
        <begin position="349"/>
        <end position="367"/>
    </location>
</feature>
<dbReference type="InterPro" id="IPR055120">
    <property type="entry name" value="Chs-1/2_IV_N"/>
</dbReference>
<accession>A0AAN0LHG8</accession>
<keyword evidence="5" id="KW-0808">Transferase</keyword>
<dbReference type="CDD" id="cd04190">
    <property type="entry name" value="Chitin_synth_C"/>
    <property type="match status" value="1"/>
</dbReference>